<dbReference type="Proteomes" id="UP000014160">
    <property type="component" value="Unassembled WGS sequence"/>
</dbReference>
<protein>
    <submittedName>
        <fullName evidence="1">Uncharacterized protein</fullName>
    </submittedName>
</protein>
<dbReference type="Proteomes" id="UP000013750">
    <property type="component" value="Unassembled WGS sequence"/>
</dbReference>
<evidence type="ECO:0000313" key="2">
    <source>
        <dbReference type="EMBL" id="EOW83349.1"/>
    </source>
</evidence>
<name>R2Y427_9ENTE</name>
<evidence type="ECO:0000313" key="1">
    <source>
        <dbReference type="EMBL" id="EOI57077.1"/>
    </source>
</evidence>
<comment type="caution">
    <text evidence="1">The sequence shown here is derived from an EMBL/GenBank/DDBJ whole genome shotgun (WGS) entry which is preliminary data.</text>
</comment>
<sequence>MTIKPLERRQLFTMKRTSLEKRVNAYYKESQHADNVIEYAVAILVRNSLTLGGFSMMFPELIRSIYLTAKQSDILRTFLPYFRSYFQQNEWESVCARLFTDKTHYRQLTKTAAAAIDYLVIDAPEKEPSDPGVTYNTHTVFRTSAGRKQTWVLKNTDPTKSADALSGLMTILTTLSIFESNGINRFAEFVAGVTYEVKHLGHFGEEKKEPATKAGKKATTKKAPVPVNKAVEETPAPTTTNVMEKEETYDAHRKKRALEKATLPPSPPSKTFIGNSSKEHLHKMADDLADPSVSVSDHAPLPVSPDKTFFDKLLQMIKL</sequence>
<accession>R2Y427</accession>
<organism evidence="1 3">
    <name type="scientific">Enterococcus gilvus ATCC BAA-350</name>
    <dbReference type="NCBI Taxonomy" id="1158614"/>
    <lineage>
        <taxon>Bacteria</taxon>
        <taxon>Bacillati</taxon>
        <taxon>Bacillota</taxon>
        <taxon>Bacilli</taxon>
        <taxon>Lactobacillales</taxon>
        <taxon>Enterococcaceae</taxon>
        <taxon>Enterococcus</taxon>
    </lineage>
</organism>
<evidence type="ECO:0000313" key="3">
    <source>
        <dbReference type="Proteomes" id="UP000013750"/>
    </source>
</evidence>
<dbReference type="AlphaFoldDB" id="R2Y427"/>
<evidence type="ECO:0000313" key="4">
    <source>
        <dbReference type="Proteomes" id="UP000014160"/>
    </source>
</evidence>
<reference evidence="2 4" key="2">
    <citation type="submission" date="2013-03" db="EMBL/GenBank/DDBJ databases">
        <title>The Genome Sequence of Enterococcus gilvus ATCC BAA-350 (PacBio/Illumina hybrid assembly).</title>
        <authorList>
            <consortium name="The Broad Institute Genomics Platform"/>
            <consortium name="The Broad Institute Genome Sequencing Center for Infectious Disease"/>
            <person name="Earl A."/>
            <person name="Russ C."/>
            <person name="Gilmore M."/>
            <person name="Surin D."/>
            <person name="Walker B."/>
            <person name="Young S."/>
            <person name="Zeng Q."/>
            <person name="Gargeya S."/>
            <person name="Fitzgerald M."/>
            <person name="Haas B."/>
            <person name="Abouelleil A."/>
            <person name="Allen A.W."/>
            <person name="Alvarado L."/>
            <person name="Arachchi H.M."/>
            <person name="Berlin A.M."/>
            <person name="Chapman S.B."/>
            <person name="Gainer-Dewar J."/>
            <person name="Goldberg J."/>
            <person name="Griggs A."/>
            <person name="Gujja S."/>
            <person name="Hansen M."/>
            <person name="Howarth C."/>
            <person name="Imamovic A."/>
            <person name="Ireland A."/>
            <person name="Larimer J."/>
            <person name="McCowan C."/>
            <person name="Murphy C."/>
            <person name="Pearson M."/>
            <person name="Poon T.W."/>
            <person name="Priest M."/>
            <person name="Roberts A."/>
            <person name="Saif S."/>
            <person name="Shea T."/>
            <person name="Sisk P."/>
            <person name="Sykes S."/>
            <person name="Wortman J."/>
            <person name="Nusbaum C."/>
            <person name="Birren B."/>
        </authorList>
    </citation>
    <scope>NUCLEOTIDE SEQUENCE [LARGE SCALE GENOMIC DNA]</scope>
    <source>
        <strain evidence="2 4">ATCC BAA-350</strain>
    </source>
</reference>
<dbReference type="PATRIC" id="fig|1158614.3.peg.1301"/>
<dbReference type="EMBL" id="ASWH01000001">
    <property type="protein sequence ID" value="EOW83349.1"/>
    <property type="molecule type" value="Genomic_DNA"/>
</dbReference>
<dbReference type="RefSeq" id="WP_010779710.1">
    <property type="nucleotide sequence ID" value="NZ_ASWH01000001.1"/>
</dbReference>
<dbReference type="EMBL" id="AJDQ01000006">
    <property type="protein sequence ID" value="EOI57077.1"/>
    <property type="molecule type" value="Genomic_DNA"/>
</dbReference>
<dbReference type="HOGENOM" id="CLU_057669_3_0_9"/>
<keyword evidence="4" id="KW-1185">Reference proteome</keyword>
<dbReference type="OrthoDB" id="2195232at2"/>
<gene>
    <name evidence="2" type="ORF">I592_02676</name>
    <name evidence="1" type="ORF">UKC_01291</name>
</gene>
<proteinExistence type="predicted"/>
<reference evidence="1 3" key="1">
    <citation type="submission" date="2013-02" db="EMBL/GenBank/DDBJ databases">
        <title>The Genome Sequence of Enterococcus gilvus ATCC BAA-350.</title>
        <authorList>
            <consortium name="The Broad Institute Genome Sequencing Platform"/>
            <consortium name="The Broad Institute Genome Sequencing Center for Infectious Disease"/>
            <person name="Earl A.M."/>
            <person name="Gilmore M.S."/>
            <person name="Lebreton F."/>
            <person name="Walker B."/>
            <person name="Young S.K."/>
            <person name="Zeng Q."/>
            <person name="Gargeya S."/>
            <person name="Fitzgerald M."/>
            <person name="Haas B."/>
            <person name="Abouelleil A."/>
            <person name="Alvarado L."/>
            <person name="Arachchi H.M."/>
            <person name="Berlin A.M."/>
            <person name="Chapman S.B."/>
            <person name="Dewar J."/>
            <person name="Goldberg J."/>
            <person name="Griggs A."/>
            <person name="Gujja S."/>
            <person name="Hansen M."/>
            <person name="Howarth C."/>
            <person name="Imamovic A."/>
            <person name="Larimer J."/>
            <person name="McCowan C."/>
            <person name="Murphy C."/>
            <person name="Neiman D."/>
            <person name="Pearson M."/>
            <person name="Priest M."/>
            <person name="Roberts A."/>
            <person name="Saif S."/>
            <person name="Shea T."/>
            <person name="Sisk P."/>
            <person name="Sykes S."/>
            <person name="Wortman J."/>
            <person name="Nusbaum C."/>
            <person name="Birren B."/>
        </authorList>
    </citation>
    <scope>NUCLEOTIDE SEQUENCE [LARGE SCALE GENOMIC DNA]</scope>
    <source>
        <strain evidence="1 3">ATCC BAA-350</strain>
    </source>
</reference>